<comment type="caution">
    <text evidence="2">The sequence shown here is derived from an EMBL/GenBank/DDBJ whole genome shotgun (WGS) entry which is preliminary data.</text>
</comment>
<keyword evidence="3" id="KW-1185">Reference proteome</keyword>
<gene>
    <name evidence="2" type="ORF">NIES593_09175</name>
</gene>
<dbReference type="PANTHER" id="PTHR35273">
    <property type="entry name" value="ALPHA-1,4 POLYGALACTOSAMINIDASE, PUTATIVE (AFU_ORTHOLOGUE AFUA_3G07890)-RELATED"/>
    <property type="match status" value="1"/>
</dbReference>
<reference evidence="2 3" key="1">
    <citation type="submission" date="2016-11" db="EMBL/GenBank/DDBJ databases">
        <title>Draft Genome Sequences of Nine Cyanobacterial Strains from Diverse Habitats.</title>
        <authorList>
            <person name="Zhu T."/>
            <person name="Hou S."/>
            <person name="Lu X."/>
            <person name="Hess W.R."/>
        </authorList>
    </citation>
    <scope>NUCLEOTIDE SEQUENCE [LARGE SCALE GENOMIC DNA]</scope>
    <source>
        <strain evidence="2 3">NIES-593</strain>
    </source>
</reference>
<organism evidence="2 3">
    <name type="scientific">Hydrococcus rivularis NIES-593</name>
    <dbReference type="NCBI Taxonomy" id="1921803"/>
    <lineage>
        <taxon>Bacteria</taxon>
        <taxon>Bacillati</taxon>
        <taxon>Cyanobacteriota</taxon>
        <taxon>Cyanophyceae</taxon>
        <taxon>Pleurocapsales</taxon>
        <taxon>Hydrococcaceae</taxon>
        <taxon>Hydrococcus</taxon>
    </lineage>
</organism>
<evidence type="ECO:0000259" key="1">
    <source>
        <dbReference type="Pfam" id="PF03537"/>
    </source>
</evidence>
<dbReference type="EMBL" id="MRCB01000008">
    <property type="protein sequence ID" value="OKH23816.1"/>
    <property type="molecule type" value="Genomic_DNA"/>
</dbReference>
<dbReference type="InterPro" id="IPR004352">
    <property type="entry name" value="GH114_TIM-barrel"/>
</dbReference>
<sequence length="279" mass="31991">MRASARRAIAIFFLVTILLGCRIDEKPVYSNPIADGNWFRPAIETSWQWQLVGTVNTSYNVEVYDIDLINASPELIANLHSQGKKVICYFSAGTVENFRPDAARFKPIEIGKVLDDFPDERWLDIRSPNVGQIILSRLDLAVQKHCDGVEPDNVDGYVNNTGFHLTYEEQLAFNRFIANEAHKRGLSVALKNDLDQIPDLVFSFDFSINEQCHEFNECNLLQPFIEQGKPIFNAEYNKKYLRDRVKRKALCKRALAANIRTLILPKNLDNSFRFSCNEE</sequence>
<dbReference type="STRING" id="1921803.NIES593_09175"/>
<dbReference type="InterPro" id="IPR017853">
    <property type="entry name" value="GH"/>
</dbReference>
<protein>
    <submittedName>
        <fullName evidence="2">Endo alpha-1,4 polygalactosaminidase</fullName>
    </submittedName>
</protein>
<dbReference type="Gene3D" id="3.20.20.70">
    <property type="entry name" value="Aldolase class I"/>
    <property type="match status" value="1"/>
</dbReference>
<dbReference type="PANTHER" id="PTHR35273:SF2">
    <property type="entry name" value="ALPHA-GALACTOSIDASE"/>
    <property type="match status" value="1"/>
</dbReference>
<dbReference type="OrthoDB" id="505502at2"/>
<evidence type="ECO:0000313" key="2">
    <source>
        <dbReference type="EMBL" id="OKH23816.1"/>
    </source>
</evidence>
<dbReference type="Proteomes" id="UP000186868">
    <property type="component" value="Unassembled WGS sequence"/>
</dbReference>
<dbReference type="AlphaFoldDB" id="A0A1U7HJP8"/>
<proteinExistence type="predicted"/>
<evidence type="ECO:0000313" key="3">
    <source>
        <dbReference type="Proteomes" id="UP000186868"/>
    </source>
</evidence>
<feature type="domain" description="Glycoside-hydrolase family GH114 TIM-barrel" evidence="1">
    <location>
        <begin position="46"/>
        <end position="270"/>
    </location>
</feature>
<dbReference type="SUPFAM" id="SSF51445">
    <property type="entry name" value="(Trans)glycosidases"/>
    <property type="match status" value="1"/>
</dbReference>
<dbReference type="Pfam" id="PF03537">
    <property type="entry name" value="Glyco_hydro_114"/>
    <property type="match status" value="1"/>
</dbReference>
<dbReference type="PROSITE" id="PS51257">
    <property type="entry name" value="PROKAR_LIPOPROTEIN"/>
    <property type="match status" value="1"/>
</dbReference>
<dbReference type="InterPro" id="IPR013785">
    <property type="entry name" value="Aldolase_TIM"/>
</dbReference>
<accession>A0A1U7HJP8</accession>
<name>A0A1U7HJP8_9CYAN</name>